<dbReference type="Proteomes" id="UP001558613">
    <property type="component" value="Unassembled WGS sequence"/>
</dbReference>
<proteinExistence type="predicted"/>
<evidence type="ECO:0000313" key="2">
    <source>
        <dbReference type="Proteomes" id="UP001558613"/>
    </source>
</evidence>
<accession>A0ABR3LA60</accession>
<dbReference type="EMBL" id="JAYMGO010000024">
    <property type="protein sequence ID" value="KAL1248532.1"/>
    <property type="molecule type" value="Genomic_DNA"/>
</dbReference>
<name>A0ABR3LA60_9TELE</name>
<keyword evidence="2" id="KW-1185">Reference proteome</keyword>
<evidence type="ECO:0000313" key="1">
    <source>
        <dbReference type="EMBL" id="KAL1248532.1"/>
    </source>
</evidence>
<sequence length="105" mass="11611">MRPIYELTSSMSVSICFNPACTSRPSFVFPFTDSITTQCYLVSFNLMQACPFTETICSCRHRPKICWICLLVITSPTALSVPAGSVSYNLTISHPLSKQGELKHG</sequence>
<organism evidence="1 2">
    <name type="scientific">Cirrhinus molitorella</name>
    <name type="common">mud carp</name>
    <dbReference type="NCBI Taxonomy" id="172907"/>
    <lineage>
        <taxon>Eukaryota</taxon>
        <taxon>Metazoa</taxon>
        <taxon>Chordata</taxon>
        <taxon>Craniata</taxon>
        <taxon>Vertebrata</taxon>
        <taxon>Euteleostomi</taxon>
        <taxon>Actinopterygii</taxon>
        <taxon>Neopterygii</taxon>
        <taxon>Teleostei</taxon>
        <taxon>Ostariophysi</taxon>
        <taxon>Cypriniformes</taxon>
        <taxon>Cyprinidae</taxon>
        <taxon>Labeoninae</taxon>
        <taxon>Labeonini</taxon>
        <taxon>Cirrhinus</taxon>
    </lineage>
</organism>
<comment type="caution">
    <text evidence="1">The sequence shown here is derived from an EMBL/GenBank/DDBJ whole genome shotgun (WGS) entry which is preliminary data.</text>
</comment>
<reference evidence="1 2" key="1">
    <citation type="submission" date="2023-09" db="EMBL/GenBank/DDBJ databases">
        <authorList>
            <person name="Wang M."/>
        </authorList>
    </citation>
    <scope>NUCLEOTIDE SEQUENCE [LARGE SCALE GENOMIC DNA]</scope>
    <source>
        <strain evidence="1">GT-2023</strain>
        <tissue evidence="1">Liver</tissue>
    </source>
</reference>
<protein>
    <submittedName>
        <fullName evidence="1">Uncharacterized protein</fullName>
    </submittedName>
</protein>
<gene>
    <name evidence="1" type="ORF">QQF64_021850</name>
</gene>